<protein>
    <submittedName>
        <fullName evidence="2">Helix-turn-helix domain-containing protein</fullName>
    </submittedName>
</protein>
<dbReference type="RefSeq" id="WP_396756361.1">
    <property type="nucleotide sequence ID" value="NZ_JBITLA010000001.1"/>
</dbReference>
<dbReference type="InterPro" id="IPR001387">
    <property type="entry name" value="Cro/C1-type_HTH"/>
</dbReference>
<evidence type="ECO:0000259" key="1">
    <source>
        <dbReference type="PROSITE" id="PS50943"/>
    </source>
</evidence>
<dbReference type="Pfam" id="PF17765">
    <property type="entry name" value="MLTR_LBD"/>
    <property type="match status" value="1"/>
</dbReference>
<proteinExistence type="predicted"/>
<name>A0ABW7ZGV5_9ACTN</name>
<evidence type="ECO:0000313" key="2">
    <source>
        <dbReference type="EMBL" id="MFI7262086.1"/>
    </source>
</evidence>
<reference evidence="2 3" key="1">
    <citation type="submission" date="2024-10" db="EMBL/GenBank/DDBJ databases">
        <title>The Natural Products Discovery Center: Release of the First 8490 Sequenced Strains for Exploring Actinobacteria Biosynthetic Diversity.</title>
        <authorList>
            <person name="Kalkreuter E."/>
            <person name="Kautsar S.A."/>
            <person name="Yang D."/>
            <person name="Bader C.D."/>
            <person name="Teijaro C.N."/>
            <person name="Fluegel L."/>
            <person name="Davis C.M."/>
            <person name="Simpson J.R."/>
            <person name="Lauterbach L."/>
            <person name="Steele A.D."/>
            <person name="Gui C."/>
            <person name="Meng S."/>
            <person name="Li G."/>
            <person name="Viehrig K."/>
            <person name="Ye F."/>
            <person name="Su P."/>
            <person name="Kiefer A.F."/>
            <person name="Nichols A."/>
            <person name="Cepeda A.J."/>
            <person name="Yan W."/>
            <person name="Fan B."/>
            <person name="Jiang Y."/>
            <person name="Adhikari A."/>
            <person name="Zheng C.-J."/>
            <person name="Schuster L."/>
            <person name="Cowan T.M."/>
            <person name="Smanski M.J."/>
            <person name="Chevrette M.G."/>
            <person name="De Carvalho L.P.S."/>
            <person name="Shen B."/>
        </authorList>
    </citation>
    <scope>NUCLEOTIDE SEQUENCE [LARGE SCALE GENOMIC DNA]</scope>
    <source>
        <strain evidence="2 3">NPDC049845</strain>
    </source>
</reference>
<dbReference type="SUPFAM" id="SSF47413">
    <property type="entry name" value="lambda repressor-like DNA-binding domains"/>
    <property type="match status" value="1"/>
</dbReference>
<dbReference type="Gene3D" id="1.10.260.40">
    <property type="entry name" value="lambda repressor-like DNA-binding domains"/>
    <property type="match status" value="1"/>
</dbReference>
<dbReference type="SMART" id="SM00530">
    <property type="entry name" value="HTH_XRE"/>
    <property type="match status" value="1"/>
</dbReference>
<organism evidence="2 3">
    <name type="scientific">Micromonospora maritima</name>
    <dbReference type="NCBI Taxonomy" id="986711"/>
    <lineage>
        <taxon>Bacteria</taxon>
        <taxon>Bacillati</taxon>
        <taxon>Actinomycetota</taxon>
        <taxon>Actinomycetes</taxon>
        <taxon>Micromonosporales</taxon>
        <taxon>Micromonosporaceae</taxon>
        <taxon>Micromonospora</taxon>
    </lineage>
</organism>
<dbReference type="Proteomes" id="UP001612812">
    <property type="component" value="Unassembled WGS sequence"/>
</dbReference>
<keyword evidence="3" id="KW-1185">Reference proteome</keyword>
<gene>
    <name evidence="2" type="ORF">ACIBP4_07270</name>
</gene>
<dbReference type="PANTHER" id="PTHR35010">
    <property type="entry name" value="BLL4672 PROTEIN-RELATED"/>
    <property type="match status" value="1"/>
</dbReference>
<comment type="caution">
    <text evidence="2">The sequence shown here is derived from an EMBL/GenBank/DDBJ whole genome shotgun (WGS) entry which is preliminary data.</text>
</comment>
<dbReference type="PROSITE" id="PS50943">
    <property type="entry name" value="HTH_CROC1"/>
    <property type="match status" value="1"/>
</dbReference>
<evidence type="ECO:0000313" key="3">
    <source>
        <dbReference type="Proteomes" id="UP001612812"/>
    </source>
</evidence>
<feature type="domain" description="HTH cro/C1-type" evidence="1">
    <location>
        <begin position="15"/>
        <end position="69"/>
    </location>
</feature>
<dbReference type="InterPro" id="IPR041413">
    <property type="entry name" value="MLTR_LBD"/>
</dbReference>
<dbReference type="PANTHER" id="PTHR35010:SF4">
    <property type="entry name" value="BLL5781 PROTEIN"/>
    <property type="match status" value="1"/>
</dbReference>
<dbReference type="Gene3D" id="3.30.450.180">
    <property type="match status" value="1"/>
</dbReference>
<dbReference type="InterPro" id="IPR010982">
    <property type="entry name" value="Lambda_DNA-bd_dom_sf"/>
</dbReference>
<dbReference type="CDD" id="cd00093">
    <property type="entry name" value="HTH_XRE"/>
    <property type="match status" value="1"/>
</dbReference>
<dbReference type="Pfam" id="PF13560">
    <property type="entry name" value="HTH_31"/>
    <property type="match status" value="1"/>
</dbReference>
<dbReference type="EMBL" id="JBITLE010000002">
    <property type="protein sequence ID" value="MFI7262086.1"/>
    <property type="molecule type" value="Genomic_DNA"/>
</dbReference>
<accession>A0ABW7ZGV5</accession>
<sequence>MQTVSQIQRPVGELLRGWREQRRLSQFRLASLADISTRHLSFIETGRSKPSRDMVLHLADHLELPLRERNHLLLAAGFAPVYGATRMDAPEMSPVRAALRRLLSSHEPFPALVIDRDWNLVDSNESLEVFTSLADPALLTPPVNVLRLALHPDGMARHIVNLGEWRAHLLGRLRRRVALTADVTLGELYEEISAYPCDAPEPTAADLRASGDIVVPLWLRRDGHDLRFFCTVATFGTPTDITLSELAIESFYPADERTGQLLMHARAAGIKPWWTAEIDPPATPATTIGATPRLQANGVEAVGA</sequence>